<comment type="subcellular location">
    <subcellularLocation>
        <location evidence="1">Nucleus</location>
    </subcellularLocation>
</comment>
<sequence>MFDMEYGLWIEEEQRQNCVLRKVLQDHINDIELRMFVETGLNHYYMLFQMKEDAAKADVFYLMHGTWRTPVERLLLWLGGFRPSKLLNVGSFVKDEVWHALIVVISNASNLHGYTVRSLYKAVQTSGDQESLVRVAVWCIGEYGEMLVNNAGMLGWKLEMDVFGNLESRSLLILCFC</sequence>
<name>A0A7J7GVQ2_CAMSI</name>
<comment type="caution">
    <text evidence="8">The sequence shown here is derived from an EMBL/GenBank/DDBJ whole genome shotgun (WGS) entry which is preliminary data.</text>
</comment>
<dbReference type="EMBL" id="JACBKZ010000008">
    <property type="protein sequence ID" value="KAF5944863.1"/>
    <property type="molecule type" value="Genomic_DNA"/>
</dbReference>
<dbReference type="GO" id="GO:0016192">
    <property type="term" value="P:vesicle-mediated transport"/>
    <property type="evidence" value="ECO:0007669"/>
    <property type="project" value="InterPro"/>
</dbReference>
<dbReference type="Proteomes" id="UP000593564">
    <property type="component" value="Unassembled WGS sequence"/>
</dbReference>
<keyword evidence="9" id="KW-1185">Reference proteome</keyword>
<reference evidence="9" key="1">
    <citation type="journal article" date="2020" name="Nat. Commun.">
        <title>Genome assembly of wild tea tree DASZ reveals pedigree and selection history of tea varieties.</title>
        <authorList>
            <person name="Zhang W."/>
            <person name="Zhang Y."/>
            <person name="Qiu H."/>
            <person name="Guo Y."/>
            <person name="Wan H."/>
            <person name="Zhang X."/>
            <person name="Scossa F."/>
            <person name="Alseekh S."/>
            <person name="Zhang Q."/>
            <person name="Wang P."/>
            <person name="Xu L."/>
            <person name="Schmidt M.H."/>
            <person name="Jia X."/>
            <person name="Li D."/>
            <person name="Zhu A."/>
            <person name="Guo F."/>
            <person name="Chen W."/>
            <person name="Ni D."/>
            <person name="Usadel B."/>
            <person name="Fernie A.R."/>
            <person name="Wen W."/>
        </authorList>
    </citation>
    <scope>NUCLEOTIDE SEQUENCE [LARGE SCALE GENOMIC DNA]</scope>
    <source>
        <strain evidence="9">cv. G240</strain>
    </source>
</reference>
<dbReference type="InterPro" id="IPR025422">
    <property type="entry name" value="TGA_domain"/>
</dbReference>
<evidence type="ECO:0000313" key="8">
    <source>
        <dbReference type="EMBL" id="KAF5944863.1"/>
    </source>
</evidence>
<dbReference type="PANTHER" id="PTHR45693">
    <property type="entry name" value="TRANSCRIPTION FACTOR TGA9"/>
    <property type="match status" value="1"/>
</dbReference>
<dbReference type="Pfam" id="PF14144">
    <property type="entry name" value="DOG1"/>
    <property type="match status" value="1"/>
</dbReference>
<keyword evidence="3" id="KW-0238">DNA-binding</keyword>
<accession>A0A7J7GVQ2</accession>
<organism evidence="8 9">
    <name type="scientific">Camellia sinensis</name>
    <name type="common">Tea plant</name>
    <name type="synonym">Thea sinensis</name>
    <dbReference type="NCBI Taxonomy" id="4442"/>
    <lineage>
        <taxon>Eukaryota</taxon>
        <taxon>Viridiplantae</taxon>
        <taxon>Streptophyta</taxon>
        <taxon>Embryophyta</taxon>
        <taxon>Tracheophyta</taxon>
        <taxon>Spermatophyta</taxon>
        <taxon>Magnoliopsida</taxon>
        <taxon>eudicotyledons</taxon>
        <taxon>Gunneridae</taxon>
        <taxon>Pentapetalae</taxon>
        <taxon>asterids</taxon>
        <taxon>Ericales</taxon>
        <taxon>Theaceae</taxon>
        <taxon>Camellia</taxon>
    </lineage>
</organism>
<dbReference type="GO" id="GO:0043565">
    <property type="term" value="F:sequence-specific DNA binding"/>
    <property type="evidence" value="ECO:0007669"/>
    <property type="project" value="InterPro"/>
</dbReference>
<dbReference type="SUPFAM" id="SSF48371">
    <property type="entry name" value="ARM repeat"/>
    <property type="match status" value="1"/>
</dbReference>
<dbReference type="InterPro" id="IPR011989">
    <property type="entry name" value="ARM-like"/>
</dbReference>
<dbReference type="PANTHER" id="PTHR45693:SF7">
    <property type="entry name" value="TRANSCRIPTION FACTOR TGA7"/>
    <property type="match status" value="1"/>
</dbReference>
<dbReference type="InterPro" id="IPR016024">
    <property type="entry name" value="ARM-type_fold"/>
</dbReference>
<dbReference type="Gene3D" id="1.25.10.10">
    <property type="entry name" value="Leucine-rich Repeat Variant"/>
    <property type="match status" value="1"/>
</dbReference>
<protein>
    <recommendedName>
        <fullName evidence="7">DOG1 domain-containing protein</fullName>
    </recommendedName>
</protein>
<dbReference type="GO" id="GO:0030117">
    <property type="term" value="C:membrane coat"/>
    <property type="evidence" value="ECO:0007669"/>
    <property type="project" value="InterPro"/>
</dbReference>
<evidence type="ECO:0000256" key="6">
    <source>
        <dbReference type="ARBA" id="ARBA00023242"/>
    </source>
</evidence>
<dbReference type="PROSITE" id="PS51806">
    <property type="entry name" value="DOG1"/>
    <property type="match status" value="1"/>
</dbReference>
<evidence type="ECO:0000313" key="9">
    <source>
        <dbReference type="Proteomes" id="UP000593564"/>
    </source>
</evidence>
<evidence type="ECO:0000256" key="1">
    <source>
        <dbReference type="ARBA" id="ARBA00004123"/>
    </source>
</evidence>
<dbReference type="GO" id="GO:0006351">
    <property type="term" value="P:DNA-templated transcription"/>
    <property type="evidence" value="ECO:0007669"/>
    <property type="project" value="InterPro"/>
</dbReference>
<keyword evidence="4" id="KW-0010">Activator</keyword>
<evidence type="ECO:0000259" key="7">
    <source>
        <dbReference type="PROSITE" id="PS51806"/>
    </source>
</evidence>
<keyword evidence="2" id="KW-0805">Transcription regulation</keyword>
<reference evidence="8 9" key="2">
    <citation type="submission" date="2020-07" db="EMBL/GenBank/DDBJ databases">
        <title>Genome assembly of wild tea tree DASZ reveals pedigree and selection history of tea varieties.</title>
        <authorList>
            <person name="Zhang W."/>
        </authorList>
    </citation>
    <scope>NUCLEOTIDE SEQUENCE [LARGE SCALE GENOMIC DNA]</scope>
    <source>
        <strain evidence="9">cv. G240</strain>
        <tissue evidence="8">Leaf</tissue>
    </source>
</reference>
<feature type="domain" description="DOG1" evidence="7">
    <location>
        <begin position="1"/>
        <end position="177"/>
    </location>
</feature>
<dbReference type="AlphaFoldDB" id="A0A7J7GVQ2"/>
<evidence type="ECO:0000256" key="4">
    <source>
        <dbReference type="ARBA" id="ARBA00023159"/>
    </source>
</evidence>
<dbReference type="GO" id="GO:0006886">
    <property type="term" value="P:intracellular protein transport"/>
    <property type="evidence" value="ECO:0007669"/>
    <property type="project" value="InterPro"/>
</dbReference>
<evidence type="ECO:0000256" key="5">
    <source>
        <dbReference type="ARBA" id="ARBA00023163"/>
    </source>
</evidence>
<evidence type="ECO:0000256" key="2">
    <source>
        <dbReference type="ARBA" id="ARBA00023015"/>
    </source>
</evidence>
<dbReference type="GO" id="GO:0005634">
    <property type="term" value="C:nucleus"/>
    <property type="evidence" value="ECO:0007669"/>
    <property type="project" value="UniProtKB-SubCell"/>
</dbReference>
<gene>
    <name evidence="8" type="ORF">HYC85_018940</name>
</gene>
<evidence type="ECO:0000256" key="3">
    <source>
        <dbReference type="ARBA" id="ARBA00023125"/>
    </source>
</evidence>
<keyword evidence="5" id="KW-0804">Transcription</keyword>
<keyword evidence="6" id="KW-0539">Nucleus</keyword>
<proteinExistence type="predicted"/>